<dbReference type="EMBL" id="PQXK01000072">
    <property type="protein sequence ID" value="TGO38549.1"/>
    <property type="molecule type" value="Genomic_DNA"/>
</dbReference>
<organism evidence="1 2">
    <name type="scientific">Botrytis hyacinthi</name>
    <dbReference type="NCBI Taxonomy" id="278943"/>
    <lineage>
        <taxon>Eukaryota</taxon>
        <taxon>Fungi</taxon>
        <taxon>Dikarya</taxon>
        <taxon>Ascomycota</taxon>
        <taxon>Pezizomycotina</taxon>
        <taxon>Leotiomycetes</taxon>
        <taxon>Helotiales</taxon>
        <taxon>Sclerotiniaceae</taxon>
        <taxon>Botrytis</taxon>
    </lineage>
</organism>
<protein>
    <submittedName>
        <fullName evidence="1">Uncharacterized protein</fullName>
    </submittedName>
</protein>
<keyword evidence="2" id="KW-1185">Reference proteome</keyword>
<reference evidence="1 2" key="1">
    <citation type="submission" date="2017-12" db="EMBL/GenBank/DDBJ databases">
        <title>Comparative genomics of Botrytis spp.</title>
        <authorList>
            <person name="Valero-Jimenez C.A."/>
            <person name="Tapia P."/>
            <person name="Veloso J."/>
            <person name="Silva-Moreno E."/>
            <person name="Staats M."/>
            <person name="Valdes J.H."/>
            <person name="Van Kan J.A.L."/>
        </authorList>
    </citation>
    <scope>NUCLEOTIDE SEQUENCE [LARGE SCALE GENOMIC DNA]</scope>
    <source>
        <strain evidence="1 2">Bh0001</strain>
    </source>
</reference>
<gene>
    <name evidence="1" type="ORF">BHYA_0072g00120</name>
</gene>
<proteinExistence type="predicted"/>
<dbReference type="AlphaFoldDB" id="A0A4Z1GSF7"/>
<accession>A0A4Z1GSF7</accession>
<sequence>MLLGEILCEFVDVTSCPPWNWNLHSLMLKVRSYHGATGQLMPDAAFFNGDGDGLGDGLGNGLGYASDPHCGI</sequence>
<name>A0A4Z1GSF7_9HELO</name>
<dbReference type="Proteomes" id="UP000297814">
    <property type="component" value="Unassembled WGS sequence"/>
</dbReference>
<evidence type="ECO:0000313" key="2">
    <source>
        <dbReference type="Proteomes" id="UP000297814"/>
    </source>
</evidence>
<comment type="caution">
    <text evidence="1">The sequence shown here is derived from an EMBL/GenBank/DDBJ whole genome shotgun (WGS) entry which is preliminary data.</text>
</comment>
<evidence type="ECO:0000313" key="1">
    <source>
        <dbReference type="EMBL" id="TGO38549.1"/>
    </source>
</evidence>